<evidence type="ECO:0000313" key="2">
    <source>
        <dbReference type="Proteomes" id="UP000321787"/>
    </source>
</evidence>
<sequence length="108" mass="11128">MPDTNTGADTNANAATSAVNAQITDAVTQVNTKVVGETPAMAMGNLLMSTSHALSNTAHNATSAQQQGQIMMQAATVQGVNSLMSVGSAVIGRVGEEIIEKGYKHKRI</sequence>
<dbReference type="AlphaFoldDB" id="A0A510UPV7"/>
<dbReference type="InterPro" id="IPR021070">
    <property type="entry name" value="Killing_trait_RebB"/>
</dbReference>
<dbReference type="Pfam" id="PF11747">
    <property type="entry name" value="RebB"/>
    <property type="match status" value="1"/>
</dbReference>
<name>A0A510UPV7_ALIFS</name>
<dbReference type="RefSeq" id="WP_146865275.1">
    <property type="nucleotide sequence ID" value="NZ_BJTZ01000021.1"/>
</dbReference>
<proteinExistence type="predicted"/>
<protein>
    <submittedName>
        <fullName evidence="1">Glycerol-3-phosphate dehydrogenase subunit C</fullName>
    </submittedName>
</protein>
<dbReference type="Proteomes" id="UP000321787">
    <property type="component" value="Unassembled WGS sequence"/>
</dbReference>
<reference evidence="1 2" key="1">
    <citation type="submission" date="2019-07" db="EMBL/GenBank/DDBJ databases">
        <title>Whole genome shotgun sequence of Aliivibrio fischeri NBRC 101058.</title>
        <authorList>
            <person name="Hosoyama A."/>
            <person name="Uohara A."/>
            <person name="Ohji S."/>
            <person name="Ichikawa N."/>
        </authorList>
    </citation>
    <scope>NUCLEOTIDE SEQUENCE [LARGE SCALE GENOMIC DNA]</scope>
    <source>
        <strain evidence="1 2">NBRC 101058</strain>
    </source>
</reference>
<accession>A0A510UPV7</accession>
<comment type="caution">
    <text evidence="1">The sequence shown here is derived from an EMBL/GenBank/DDBJ whole genome shotgun (WGS) entry which is preliminary data.</text>
</comment>
<dbReference type="EMBL" id="BJTZ01000021">
    <property type="protein sequence ID" value="GEK14875.1"/>
    <property type="molecule type" value="Genomic_DNA"/>
</dbReference>
<evidence type="ECO:0000313" key="1">
    <source>
        <dbReference type="EMBL" id="GEK14875.1"/>
    </source>
</evidence>
<gene>
    <name evidence="1" type="ORF">AFI02nite_29110</name>
</gene>
<organism evidence="1 2">
    <name type="scientific">Aliivibrio fischeri</name>
    <name type="common">Vibrio fischeri</name>
    <dbReference type="NCBI Taxonomy" id="668"/>
    <lineage>
        <taxon>Bacteria</taxon>
        <taxon>Pseudomonadati</taxon>
        <taxon>Pseudomonadota</taxon>
        <taxon>Gammaproteobacteria</taxon>
        <taxon>Vibrionales</taxon>
        <taxon>Vibrionaceae</taxon>
        <taxon>Aliivibrio</taxon>
    </lineage>
</organism>